<name>A0A7W9ZHE7_NOVIT</name>
<dbReference type="RefSeq" id="WP_184264353.1">
    <property type="nucleotide sequence ID" value="NZ_JACIIX010000011.1"/>
</dbReference>
<reference evidence="4 5" key="1">
    <citation type="submission" date="2020-08" db="EMBL/GenBank/DDBJ databases">
        <title>Genomic Encyclopedia of Type Strains, Phase IV (KMG-IV): sequencing the most valuable type-strain genomes for metagenomic binning, comparative biology and taxonomic classification.</title>
        <authorList>
            <person name="Goeker M."/>
        </authorList>
    </citation>
    <scope>NUCLEOTIDE SEQUENCE [LARGE SCALE GENOMIC DNA]</scope>
    <source>
        <strain evidence="4 5">DSM 11590</strain>
    </source>
</reference>
<comment type="caution">
    <text evidence="4">The sequence shown here is derived from an EMBL/GenBank/DDBJ whole genome shotgun (WGS) entry which is preliminary data.</text>
</comment>
<evidence type="ECO:0000256" key="2">
    <source>
        <dbReference type="SAM" id="Phobius"/>
    </source>
</evidence>
<keyword evidence="5" id="KW-1185">Reference proteome</keyword>
<feature type="transmembrane region" description="Helical" evidence="2">
    <location>
        <begin position="23"/>
        <end position="46"/>
    </location>
</feature>
<dbReference type="PANTHER" id="PTHR43156">
    <property type="entry name" value="STAGE II SPORULATION PROTEIN E-RELATED"/>
    <property type="match status" value="1"/>
</dbReference>
<evidence type="ECO:0000313" key="4">
    <source>
        <dbReference type="EMBL" id="MBB6211526.1"/>
    </source>
</evidence>
<evidence type="ECO:0000259" key="3">
    <source>
        <dbReference type="SMART" id="SM00331"/>
    </source>
</evidence>
<dbReference type="AlphaFoldDB" id="A0A7W9ZHE7"/>
<keyword evidence="2" id="KW-0472">Membrane</keyword>
<keyword evidence="1" id="KW-0378">Hydrolase</keyword>
<keyword evidence="2" id="KW-0812">Transmembrane</keyword>
<dbReference type="Pfam" id="PF07228">
    <property type="entry name" value="SpoIIE"/>
    <property type="match status" value="1"/>
</dbReference>
<protein>
    <submittedName>
        <fullName evidence="4">Serine phosphatase RsbU (Regulator of sigma subunit)</fullName>
    </submittedName>
</protein>
<dbReference type="SMART" id="SM00331">
    <property type="entry name" value="PP2C_SIG"/>
    <property type="match status" value="1"/>
</dbReference>
<accession>A0A7W9ZHE7</accession>
<dbReference type="EMBL" id="JACIIX010000011">
    <property type="protein sequence ID" value="MBB6211526.1"/>
    <property type="molecule type" value="Genomic_DNA"/>
</dbReference>
<keyword evidence="2" id="KW-1133">Transmembrane helix</keyword>
<dbReference type="PANTHER" id="PTHR43156:SF2">
    <property type="entry name" value="STAGE II SPORULATION PROTEIN E"/>
    <property type="match status" value="1"/>
</dbReference>
<organism evidence="4 5">
    <name type="scientific">Novispirillum itersonii</name>
    <name type="common">Aquaspirillum itersonii</name>
    <dbReference type="NCBI Taxonomy" id="189"/>
    <lineage>
        <taxon>Bacteria</taxon>
        <taxon>Pseudomonadati</taxon>
        <taxon>Pseudomonadota</taxon>
        <taxon>Alphaproteobacteria</taxon>
        <taxon>Rhodospirillales</taxon>
        <taxon>Novispirillaceae</taxon>
        <taxon>Novispirillum</taxon>
    </lineage>
</organism>
<dbReference type="GO" id="GO:0016791">
    <property type="term" value="F:phosphatase activity"/>
    <property type="evidence" value="ECO:0007669"/>
    <property type="project" value="TreeGrafter"/>
</dbReference>
<evidence type="ECO:0000256" key="1">
    <source>
        <dbReference type="ARBA" id="ARBA00022801"/>
    </source>
</evidence>
<proteinExistence type="predicted"/>
<dbReference type="Gene3D" id="3.60.40.10">
    <property type="entry name" value="PPM-type phosphatase domain"/>
    <property type="match status" value="1"/>
</dbReference>
<dbReference type="InterPro" id="IPR036457">
    <property type="entry name" value="PPM-type-like_dom_sf"/>
</dbReference>
<feature type="domain" description="PPM-type phosphatase" evidence="3">
    <location>
        <begin position="274"/>
        <end position="495"/>
    </location>
</feature>
<dbReference type="InterPro" id="IPR001932">
    <property type="entry name" value="PPM-type_phosphatase-like_dom"/>
</dbReference>
<gene>
    <name evidence="4" type="ORF">FHS48_002965</name>
</gene>
<sequence length="519" mass="56421">MTHPASPHPTPAVRTGSRRSRMAAAYAVTGVVTVVFLLAAIAGFYLQGLVRTSIGNWQDYQDHRQEQLGWLHDLRIEMGFGGLSSHLAVYAATGDDTARYRADHSLRRLHNMVATRVETATAEERPLLQVIKDGLERYQVLLASVKTLQEAGARRDDLMPLLNPDQTAMVNALARLESLTALNDSTHNDEVESQFHLLGTLHTLILPLVALTLLAAIGVILLIRRFEQEIRRREQSDEQIDLFTARLRQEIEMARDVQTDLLPTAAQVNSLISGSGLSLSYRLRPSTELSGDFWMPVDLGDGRIGLLLADMTGHGLVAAMNGLRMTDVVRRSDDYFVVNASHLLANVSTDLTGVLPEGHFAAAVLALYDPAGHTLELAGAAVPPPLLYRHGDDTVETIAVRGLPLGIDEEARYDSVRMDITADTTLLLYSDALTETPAQDGSVLTTGLIGSWLRDAAVRRSADPAIDIAGEIFDQALEMLGTDLPDDLTIIALTIPGTRPEAPPMSGLSAFVAALDRDP</sequence>
<evidence type="ECO:0000313" key="5">
    <source>
        <dbReference type="Proteomes" id="UP000544872"/>
    </source>
</evidence>
<dbReference type="InterPro" id="IPR052016">
    <property type="entry name" value="Bact_Sigma-Reg"/>
</dbReference>
<dbReference type="Proteomes" id="UP000544872">
    <property type="component" value="Unassembled WGS sequence"/>
</dbReference>
<feature type="transmembrane region" description="Helical" evidence="2">
    <location>
        <begin position="204"/>
        <end position="223"/>
    </location>
</feature>